<accession>A0A2K3JZP3</accession>
<sequence>MLASITDLFLPRRQLHALIHLLTLRRQFGLRRWRSGGGCGDGGGGGVALGEDG</sequence>
<feature type="non-terminal residue" evidence="1">
    <location>
        <position position="53"/>
    </location>
</feature>
<comment type="caution">
    <text evidence="1">The sequence shown here is derived from an EMBL/GenBank/DDBJ whole genome shotgun (WGS) entry which is preliminary data.</text>
</comment>
<evidence type="ECO:0000313" key="1">
    <source>
        <dbReference type="EMBL" id="PNX59460.1"/>
    </source>
</evidence>
<gene>
    <name evidence="1" type="ORF">L195_g059700</name>
</gene>
<reference evidence="1 2" key="1">
    <citation type="journal article" date="2014" name="Am. J. Bot.">
        <title>Genome assembly and annotation for red clover (Trifolium pratense; Fabaceae).</title>
        <authorList>
            <person name="Istvanek J."/>
            <person name="Jaros M."/>
            <person name="Krenek A."/>
            <person name="Repkova J."/>
        </authorList>
    </citation>
    <scope>NUCLEOTIDE SEQUENCE [LARGE SCALE GENOMIC DNA]</scope>
    <source>
        <strain evidence="2">cv. Tatra</strain>
        <tissue evidence="1">Young leaves</tissue>
    </source>
</reference>
<reference evidence="1 2" key="2">
    <citation type="journal article" date="2017" name="Front. Plant Sci.">
        <title>Gene Classification and Mining of Molecular Markers Useful in Red Clover (Trifolium pratense) Breeding.</title>
        <authorList>
            <person name="Istvanek J."/>
            <person name="Dluhosova J."/>
            <person name="Dluhos P."/>
            <person name="Patkova L."/>
            <person name="Nedelnik J."/>
            <person name="Repkova J."/>
        </authorList>
    </citation>
    <scope>NUCLEOTIDE SEQUENCE [LARGE SCALE GENOMIC DNA]</scope>
    <source>
        <strain evidence="2">cv. Tatra</strain>
        <tissue evidence="1">Young leaves</tissue>
    </source>
</reference>
<dbReference type="AlphaFoldDB" id="A0A2K3JZP3"/>
<name>A0A2K3JZP3_TRIPR</name>
<dbReference type="EMBL" id="ASHM01132164">
    <property type="protein sequence ID" value="PNX59460.1"/>
    <property type="molecule type" value="Genomic_DNA"/>
</dbReference>
<evidence type="ECO:0000313" key="2">
    <source>
        <dbReference type="Proteomes" id="UP000236291"/>
    </source>
</evidence>
<protein>
    <submittedName>
        <fullName evidence="1">Uncharacterized protein</fullName>
    </submittedName>
</protein>
<proteinExistence type="predicted"/>
<dbReference type="Proteomes" id="UP000236291">
    <property type="component" value="Unassembled WGS sequence"/>
</dbReference>
<organism evidence="1 2">
    <name type="scientific">Trifolium pratense</name>
    <name type="common">Red clover</name>
    <dbReference type="NCBI Taxonomy" id="57577"/>
    <lineage>
        <taxon>Eukaryota</taxon>
        <taxon>Viridiplantae</taxon>
        <taxon>Streptophyta</taxon>
        <taxon>Embryophyta</taxon>
        <taxon>Tracheophyta</taxon>
        <taxon>Spermatophyta</taxon>
        <taxon>Magnoliopsida</taxon>
        <taxon>eudicotyledons</taxon>
        <taxon>Gunneridae</taxon>
        <taxon>Pentapetalae</taxon>
        <taxon>rosids</taxon>
        <taxon>fabids</taxon>
        <taxon>Fabales</taxon>
        <taxon>Fabaceae</taxon>
        <taxon>Papilionoideae</taxon>
        <taxon>50 kb inversion clade</taxon>
        <taxon>NPAAA clade</taxon>
        <taxon>Hologalegina</taxon>
        <taxon>IRL clade</taxon>
        <taxon>Trifolieae</taxon>
        <taxon>Trifolium</taxon>
    </lineage>
</organism>